<feature type="region of interest" description="Disordered" evidence="10">
    <location>
        <begin position="68"/>
        <end position="157"/>
    </location>
</feature>
<evidence type="ECO:0000256" key="9">
    <source>
        <dbReference type="ARBA" id="ARBA00023136"/>
    </source>
</evidence>
<dbReference type="Pfam" id="PF03544">
    <property type="entry name" value="TonB_C"/>
    <property type="match status" value="1"/>
</dbReference>
<comment type="subcellular location">
    <subcellularLocation>
        <location evidence="1">Cell inner membrane</location>
        <topology evidence="1">Single-pass membrane protein</topology>
        <orientation evidence="1">Periplasmic side</orientation>
    </subcellularLocation>
</comment>
<organism evidence="13 14">
    <name type="scientific">Pseudoalteromonas prydzensis</name>
    <dbReference type="NCBI Taxonomy" id="182141"/>
    <lineage>
        <taxon>Bacteria</taxon>
        <taxon>Pseudomonadati</taxon>
        <taxon>Pseudomonadota</taxon>
        <taxon>Gammaproteobacteria</taxon>
        <taxon>Alteromonadales</taxon>
        <taxon>Pseudoalteromonadaceae</taxon>
        <taxon>Pseudoalteromonas</taxon>
    </lineage>
</organism>
<dbReference type="InterPro" id="IPR006260">
    <property type="entry name" value="TonB/TolA_C"/>
</dbReference>
<sequence length="272" mass="30522">MYKHIELIGMQKKLAIFVFISSLHAIVFIWLFSSPSKHVKKNVAAAPQIYSTNIVAAPKTTRNNKPIAKTTQQGAAPSPVKAQQKTQQKKKNEATLIAKPTANDSKNKLRAQKDKVKKQHEVVKNTQDNIDKKVHHPKKQRQNQTASMTATAPPKASAIAEQLTGPQIGALNEQKNKLRASWQDLLKAHLERNKRYPRMAKLRHQEGMPWVRFTLSKNGTVLKVNLHKSSGFSALDKEVVALVKRSSPLPTPPDQIAQNEMTIALPVEFYIR</sequence>
<keyword evidence="9 11" id="KW-0472">Membrane</keyword>
<evidence type="ECO:0000256" key="4">
    <source>
        <dbReference type="ARBA" id="ARBA00022475"/>
    </source>
</evidence>
<evidence type="ECO:0000256" key="1">
    <source>
        <dbReference type="ARBA" id="ARBA00004383"/>
    </source>
</evidence>
<dbReference type="SUPFAM" id="SSF74653">
    <property type="entry name" value="TolA/TonB C-terminal domain"/>
    <property type="match status" value="1"/>
</dbReference>
<keyword evidence="5" id="KW-0997">Cell inner membrane</keyword>
<keyword evidence="8 11" id="KW-1133">Transmembrane helix</keyword>
<evidence type="ECO:0000256" key="5">
    <source>
        <dbReference type="ARBA" id="ARBA00022519"/>
    </source>
</evidence>
<keyword evidence="7" id="KW-0653">Protein transport</keyword>
<evidence type="ECO:0000256" key="7">
    <source>
        <dbReference type="ARBA" id="ARBA00022927"/>
    </source>
</evidence>
<dbReference type="Gene3D" id="3.30.1150.10">
    <property type="match status" value="1"/>
</dbReference>
<feature type="compositionally biased region" description="Basic and acidic residues" evidence="10">
    <location>
        <begin position="105"/>
        <end position="123"/>
    </location>
</feature>
<evidence type="ECO:0000256" key="2">
    <source>
        <dbReference type="ARBA" id="ARBA00006555"/>
    </source>
</evidence>
<feature type="domain" description="TonB C-terminal" evidence="12">
    <location>
        <begin position="181"/>
        <end position="272"/>
    </location>
</feature>
<reference evidence="13 14" key="1">
    <citation type="submission" date="2020-07" db="EMBL/GenBank/DDBJ databases">
        <title>Halophilic bacteria isolated from french cheeses.</title>
        <authorList>
            <person name="Kothe C.I."/>
            <person name="Farah-Kraiem B."/>
            <person name="Renault P."/>
            <person name="Dridi B."/>
        </authorList>
    </citation>
    <scope>NUCLEOTIDE SEQUENCE [LARGE SCALE GENOMIC DNA]</scope>
    <source>
        <strain evidence="13 14">FME14</strain>
    </source>
</reference>
<evidence type="ECO:0000313" key="13">
    <source>
        <dbReference type="EMBL" id="MBE0457292.1"/>
    </source>
</evidence>
<dbReference type="InterPro" id="IPR051045">
    <property type="entry name" value="TonB-dependent_transducer"/>
</dbReference>
<keyword evidence="4" id="KW-1003">Cell membrane</keyword>
<dbReference type="PROSITE" id="PS52015">
    <property type="entry name" value="TONB_CTD"/>
    <property type="match status" value="1"/>
</dbReference>
<evidence type="ECO:0000313" key="14">
    <source>
        <dbReference type="Proteomes" id="UP000707245"/>
    </source>
</evidence>
<dbReference type="EMBL" id="RRZA01000017">
    <property type="protein sequence ID" value="MBE0457292.1"/>
    <property type="molecule type" value="Genomic_DNA"/>
</dbReference>
<accession>A0ABR9FKH0</accession>
<evidence type="ECO:0000259" key="12">
    <source>
        <dbReference type="PROSITE" id="PS52015"/>
    </source>
</evidence>
<evidence type="ECO:0000256" key="3">
    <source>
        <dbReference type="ARBA" id="ARBA00022448"/>
    </source>
</evidence>
<keyword evidence="14" id="KW-1185">Reference proteome</keyword>
<comment type="similarity">
    <text evidence="2">Belongs to the TonB family.</text>
</comment>
<evidence type="ECO:0000256" key="11">
    <source>
        <dbReference type="SAM" id="Phobius"/>
    </source>
</evidence>
<comment type="caution">
    <text evidence="13">The sequence shown here is derived from an EMBL/GenBank/DDBJ whole genome shotgun (WGS) entry which is preliminary data.</text>
</comment>
<name>A0ABR9FKH0_9GAMM</name>
<gene>
    <name evidence="13" type="ORF">EI167_07465</name>
</gene>
<proteinExistence type="inferred from homology"/>
<feature type="transmembrane region" description="Helical" evidence="11">
    <location>
        <begin position="14"/>
        <end position="32"/>
    </location>
</feature>
<dbReference type="Proteomes" id="UP000707245">
    <property type="component" value="Unassembled WGS sequence"/>
</dbReference>
<protein>
    <submittedName>
        <fullName evidence="13">Energy transducer TonB</fullName>
    </submittedName>
</protein>
<keyword evidence="3" id="KW-0813">Transport</keyword>
<dbReference type="InterPro" id="IPR037682">
    <property type="entry name" value="TonB_C"/>
</dbReference>
<dbReference type="RefSeq" id="WP_192541273.1">
    <property type="nucleotide sequence ID" value="NZ_RRZA01000017.1"/>
</dbReference>
<evidence type="ECO:0000256" key="8">
    <source>
        <dbReference type="ARBA" id="ARBA00022989"/>
    </source>
</evidence>
<evidence type="ECO:0000256" key="6">
    <source>
        <dbReference type="ARBA" id="ARBA00022692"/>
    </source>
</evidence>
<evidence type="ECO:0000256" key="10">
    <source>
        <dbReference type="SAM" id="MobiDB-lite"/>
    </source>
</evidence>
<dbReference type="PANTHER" id="PTHR33446:SF2">
    <property type="entry name" value="PROTEIN TONB"/>
    <property type="match status" value="1"/>
</dbReference>
<keyword evidence="6 11" id="KW-0812">Transmembrane</keyword>
<dbReference type="PANTHER" id="PTHR33446">
    <property type="entry name" value="PROTEIN TONB-RELATED"/>
    <property type="match status" value="1"/>
</dbReference>
<dbReference type="NCBIfam" id="TIGR01352">
    <property type="entry name" value="tonB_Cterm"/>
    <property type="match status" value="1"/>
</dbReference>